<organism evidence="2 3">
    <name type="scientific">Mycetocola zhujimingii</name>
    <dbReference type="NCBI Taxonomy" id="2079792"/>
    <lineage>
        <taxon>Bacteria</taxon>
        <taxon>Bacillati</taxon>
        <taxon>Actinomycetota</taxon>
        <taxon>Actinomycetes</taxon>
        <taxon>Micrococcales</taxon>
        <taxon>Microbacteriaceae</taxon>
        <taxon>Mycetocola</taxon>
    </lineage>
</organism>
<comment type="caution">
    <text evidence="2">The sequence shown here is derived from an EMBL/GenBank/DDBJ whole genome shotgun (WGS) entry which is preliminary data.</text>
</comment>
<evidence type="ECO:0008006" key="4">
    <source>
        <dbReference type="Google" id="ProtNLM"/>
    </source>
</evidence>
<protein>
    <recommendedName>
        <fullName evidence="4">DoxX family protein</fullName>
    </recommendedName>
</protein>
<name>A0A2U1TFZ7_9MICO</name>
<dbReference type="Proteomes" id="UP000244962">
    <property type="component" value="Unassembled WGS sequence"/>
</dbReference>
<evidence type="ECO:0000313" key="2">
    <source>
        <dbReference type="EMBL" id="PWC07804.1"/>
    </source>
</evidence>
<dbReference type="EMBL" id="QEFB01000001">
    <property type="protein sequence ID" value="PWC07804.1"/>
    <property type="molecule type" value="Genomic_DNA"/>
</dbReference>
<accession>A0A2U1TFZ7</accession>
<dbReference type="PANTHER" id="PTHR36974">
    <property type="entry name" value="MEMBRANE PROTEIN-RELATED"/>
    <property type="match status" value="1"/>
</dbReference>
<proteinExistence type="predicted"/>
<dbReference type="AlphaFoldDB" id="A0A2U1TFZ7"/>
<evidence type="ECO:0000256" key="1">
    <source>
        <dbReference type="SAM" id="Phobius"/>
    </source>
</evidence>
<feature type="transmembrane region" description="Helical" evidence="1">
    <location>
        <begin position="16"/>
        <end position="34"/>
    </location>
</feature>
<keyword evidence="3" id="KW-1185">Reference proteome</keyword>
<feature type="transmembrane region" description="Helical" evidence="1">
    <location>
        <begin position="78"/>
        <end position="95"/>
    </location>
</feature>
<keyword evidence="1" id="KW-1133">Transmembrane helix</keyword>
<dbReference type="PANTHER" id="PTHR36974:SF1">
    <property type="entry name" value="DOXX FAMILY MEMBRANE PROTEIN"/>
    <property type="match status" value="1"/>
</dbReference>
<feature type="transmembrane region" description="Helical" evidence="1">
    <location>
        <begin position="54"/>
        <end position="71"/>
    </location>
</feature>
<evidence type="ECO:0000313" key="3">
    <source>
        <dbReference type="Proteomes" id="UP000244962"/>
    </source>
</evidence>
<gene>
    <name evidence="2" type="ORF">DF223_00065</name>
</gene>
<keyword evidence="1" id="KW-0472">Membrane</keyword>
<keyword evidence="1" id="KW-0812">Transmembrane</keyword>
<reference evidence="3" key="1">
    <citation type="submission" date="2018-04" db="EMBL/GenBank/DDBJ databases">
        <authorList>
            <person name="Liu S."/>
            <person name="Wang Z."/>
            <person name="Li J."/>
        </authorList>
    </citation>
    <scope>NUCLEOTIDE SEQUENCE [LARGE SCALE GENOMIC DNA]</scope>
    <source>
        <strain evidence="3">622</strain>
    </source>
</reference>
<sequence length="134" mass="14673">MRHFTRARPRRSDRSSAPAVALAIMFAVTGAIHFVRPSVFDPIVPRALPGPSRFWTVASGVAEWALALLAWNRPTRNLAGLLSAAFLVAVFPANVRTVGILRRKPWPARLIALARLPLQLPLVALALRVGRGDR</sequence>